<reference evidence="3 4" key="1">
    <citation type="submission" date="2018-03" db="EMBL/GenBank/DDBJ databases">
        <title>Novel Streptomyces sp. from soil.</title>
        <authorList>
            <person name="Tan G.Y.A."/>
            <person name="Lee Z.Y."/>
        </authorList>
    </citation>
    <scope>NUCLEOTIDE SEQUENCE [LARGE SCALE GENOMIC DNA]</scope>
    <source>
        <strain evidence="3 4">ST5x</strain>
    </source>
</reference>
<evidence type="ECO:0000313" key="4">
    <source>
        <dbReference type="Proteomes" id="UP000239322"/>
    </source>
</evidence>
<feature type="transmembrane region" description="Helical" evidence="2">
    <location>
        <begin position="62"/>
        <end position="87"/>
    </location>
</feature>
<feature type="region of interest" description="Disordered" evidence="1">
    <location>
        <begin position="1"/>
        <end position="60"/>
    </location>
</feature>
<evidence type="ECO:0000313" key="3">
    <source>
        <dbReference type="EMBL" id="PRH79744.1"/>
    </source>
</evidence>
<keyword evidence="2" id="KW-0812">Transmembrane</keyword>
<dbReference type="Proteomes" id="UP000239322">
    <property type="component" value="Unassembled WGS sequence"/>
</dbReference>
<keyword evidence="4" id="KW-1185">Reference proteome</keyword>
<accession>A0A2S9PZA2</accession>
<sequence length="272" mass="29102">MSTPPPPYPPGPHQPGVPAPHNPYTQPLGQVPGRPGPDGGHPPIPPGAPGAPPPGGRRAPGWLWGAGGAVVASAVWAAALFGFGVLGGPRPEFGGHRFASDLCGTLPFDGFEERYDFQDLEDDDGFDSRQKGIDQSSCSRGINDRDAEDKEFADGYVSAYANWHKGSDPAGEFASLQAASEDRSDGDRTYETEPVRGLGDEAYVTTSTQKDTATGDKELDSMSLAVRDGWFTLELSWSWYGSDDDGEVPSRGELRELLEQETRTALAALRER</sequence>
<gene>
    <name evidence="3" type="ORF">C6N75_07670</name>
</gene>
<dbReference type="AlphaFoldDB" id="A0A2S9PZA2"/>
<comment type="caution">
    <text evidence="3">The sequence shown here is derived from an EMBL/GenBank/DDBJ whole genome shotgun (WGS) entry which is preliminary data.</text>
</comment>
<dbReference type="EMBL" id="PVLV01000099">
    <property type="protein sequence ID" value="PRH79744.1"/>
    <property type="molecule type" value="Genomic_DNA"/>
</dbReference>
<feature type="compositionally biased region" description="Pro residues" evidence="1">
    <location>
        <begin position="1"/>
        <end position="21"/>
    </location>
</feature>
<protein>
    <submittedName>
        <fullName evidence="3">Uncharacterized protein</fullName>
    </submittedName>
</protein>
<evidence type="ECO:0000256" key="2">
    <source>
        <dbReference type="SAM" id="Phobius"/>
    </source>
</evidence>
<feature type="region of interest" description="Disordered" evidence="1">
    <location>
        <begin position="126"/>
        <end position="145"/>
    </location>
</feature>
<organism evidence="3 4">
    <name type="scientific">Streptomyces solincola</name>
    <dbReference type="NCBI Taxonomy" id="2100817"/>
    <lineage>
        <taxon>Bacteria</taxon>
        <taxon>Bacillati</taxon>
        <taxon>Actinomycetota</taxon>
        <taxon>Actinomycetes</taxon>
        <taxon>Kitasatosporales</taxon>
        <taxon>Streptomycetaceae</taxon>
        <taxon>Streptomyces</taxon>
    </lineage>
</organism>
<keyword evidence="2" id="KW-0472">Membrane</keyword>
<dbReference type="RefSeq" id="WP_105868097.1">
    <property type="nucleotide sequence ID" value="NZ_PVLV01000099.1"/>
</dbReference>
<feature type="compositionally biased region" description="Pro residues" evidence="1">
    <location>
        <begin position="40"/>
        <end position="55"/>
    </location>
</feature>
<keyword evidence="2" id="KW-1133">Transmembrane helix</keyword>
<dbReference type="OrthoDB" id="4515152at2"/>
<name>A0A2S9PZA2_9ACTN</name>
<evidence type="ECO:0000256" key="1">
    <source>
        <dbReference type="SAM" id="MobiDB-lite"/>
    </source>
</evidence>
<proteinExistence type="predicted"/>